<dbReference type="AlphaFoldDB" id="A0A8H4NH91"/>
<name>A0A8H4NH91_9HYPO</name>
<gene>
    <name evidence="1" type="ORF">F53441_12945</name>
</gene>
<sequence>MSVHTDTEWRLIGRQMQRLFLALEFIPNRQQNFKFSTMHKFISDEKYIIHYLQKLAPLSEAKQNELCWQEQWIKYPHIFVTHWDCIKTWVRDSLWQRDIEKGQPTGDIDDASIADAKAIPAIERRVLSLLSGTQQPNLFGN</sequence>
<proteinExistence type="predicted"/>
<evidence type="ECO:0000313" key="2">
    <source>
        <dbReference type="Proteomes" id="UP000605986"/>
    </source>
</evidence>
<accession>A0A8H4NH91</accession>
<reference evidence="1" key="1">
    <citation type="submission" date="2020-01" db="EMBL/GenBank/DDBJ databases">
        <title>Identification and distribution of gene clusters putatively required for synthesis of sphingolipid metabolism inhibitors in phylogenetically diverse species of the filamentous fungus Fusarium.</title>
        <authorList>
            <person name="Kim H.-S."/>
            <person name="Busman M."/>
            <person name="Brown D.W."/>
            <person name="Divon H."/>
            <person name="Uhlig S."/>
            <person name="Proctor R.H."/>
        </authorList>
    </citation>
    <scope>NUCLEOTIDE SEQUENCE</scope>
    <source>
        <strain evidence="1">NRRL 53441</strain>
    </source>
</reference>
<comment type="caution">
    <text evidence="1">The sequence shown here is derived from an EMBL/GenBank/DDBJ whole genome shotgun (WGS) entry which is preliminary data.</text>
</comment>
<organism evidence="1 2">
    <name type="scientific">Fusarium austroafricanum</name>
    <dbReference type="NCBI Taxonomy" id="2364996"/>
    <lineage>
        <taxon>Eukaryota</taxon>
        <taxon>Fungi</taxon>
        <taxon>Dikarya</taxon>
        <taxon>Ascomycota</taxon>
        <taxon>Pezizomycotina</taxon>
        <taxon>Sordariomycetes</taxon>
        <taxon>Hypocreomycetidae</taxon>
        <taxon>Hypocreales</taxon>
        <taxon>Nectriaceae</taxon>
        <taxon>Fusarium</taxon>
        <taxon>Fusarium concolor species complex</taxon>
    </lineage>
</organism>
<keyword evidence="2" id="KW-1185">Reference proteome</keyword>
<protein>
    <submittedName>
        <fullName evidence="1">Uncharacterized protein</fullName>
    </submittedName>
</protein>
<evidence type="ECO:0000313" key="1">
    <source>
        <dbReference type="EMBL" id="KAF4437804.1"/>
    </source>
</evidence>
<dbReference type="EMBL" id="JAADJG010000747">
    <property type="protein sequence ID" value="KAF4437804.1"/>
    <property type="molecule type" value="Genomic_DNA"/>
</dbReference>
<dbReference type="Proteomes" id="UP000605986">
    <property type="component" value="Unassembled WGS sequence"/>
</dbReference>